<proteinExistence type="inferred from homology"/>
<dbReference type="FunFam" id="3.30.160.60:FF:000100">
    <property type="entry name" value="Zinc finger 45-like"/>
    <property type="match status" value="2"/>
</dbReference>
<dbReference type="Pfam" id="PF00096">
    <property type="entry name" value="zf-C2H2"/>
    <property type="match status" value="11"/>
</dbReference>
<dbReference type="FunFam" id="3.30.160.60:FF:000446">
    <property type="entry name" value="Zinc finger protein"/>
    <property type="match status" value="4"/>
</dbReference>
<dbReference type="SUPFAM" id="SSF57667">
    <property type="entry name" value="beta-beta-alpha zinc fingers"/>
    <property type="match status" value="12"/>
</dbReference>
<feature type="domain" description="C2H2-type" evidence="15">
    <location>
        <begin position="269"/>
        <end position="296"/>
    </location>
</feature>
<dbReference type="AlphaFoldDB" id="A0A4W5QD17"/>
<evidence type="ECO:0000256" key="5">
    <source>
        <dbReference type="ARBA" id="ARBA00022737"/>
    </source>
</evidence>
<dbReference type="GO" id="GO:0008270">
    <property type="term" value="F:zinc ion binding"/>
    <property type="evidence" value="ECO:0007669"/>
    <property type="project" value="UniProtKB-KW"/>
</dbReference>
<evidence type="ECO:0000256" key="14">
    <source>
        <dbReference type="SAM" id="Phobius"/>
    </source>
</evidence>
<dbReference type="FunFam" id="3.30.160.60:FF:002343">
    <property type="entry name" value="Zinc finger protein 33A"/>
    <property type="match status" value="2"/>
</dbReference>
<dbReference type="Ensembl" id="ENSHHUT00000074353.1">
    <property type="protein sequence ID" value="ENSHHUP00000071963.1"/>
    <property type="gene ID" value="ENSHHUG00000042264.1"/>
</dbReference>
<keyword evidence="5" id="KW-0677">Repeat</keyword>
<feature type="domain" description="C2H2-type" evidence="15">
    <location>
        <begin position="913"/>
        <end position="936"/>
    </location>
</feature>
<evidence type="ECO:0000256" key="1">
    <source>
        <dbReference type="ARBA" id="ARBA00003767"/>
    </source>
</evidence>
<dbReference type="PROSITE" id="PS00028">
    <property type="entry name" value="ZINC_FINGER_C2H2_1"/>
    <property type="match status" value="14"/>
</dbReference>
<feature type="domain" description="C2H2-type" evidence="15">
    <location>
        <begin position="396"/>
        <end position="423"/>
    </location>
</feature>
<dbReference type="PANTHER" id="PTHR47772:SF15">
    <property type="entry name" value="REDUCED EXPRESSION 2-RELATED"/>
    <property type="match status" value="1"/>
</dbReference>
<feature type="domain" description="C2H2-type" evidence="15">
    <location>
        <begin position="884"/>
        <end position="912"/>
    </location>
</feature>
<feature type="region of interest" description="Disordered" evidence="13">
    <location>
        <begin position="939"/>
        <end position="969"/>
    </location>
</feature>
<keyword evidence="7" id="KW-0862">Zinc</keyword>
<dbReference type="Gene3D" id="3.30.160.60">
    <property type="entry name" value="Classic Zinc Finger"/>
    <property type="match status" value="17"/>
</dbReference>
<protein>
    <recommendedName>
        <fullName evidence="15">C2H2-type domain-containing protein</fullName>
    </recommendedName>
</protein>
<evidence type="ECO:0000256" key="8">
    <source>
        <dbReference type="ARBA" id="ARBA00023015"/>
    </source>
</evidence>
<feature type="domain" description="C2H2-type" evidence="15">
    <location>
        <begin position="621"/>
        <end position="648"/>
    </location>
</feature>
<accession>A0A4W5QD17</accession>
<feature type="domain" description="C2H2-type" evidence="15">
    <location>
        <begin position="424"/>
        <end position="451"/>
    </location>
</feature>
<feature type="domain" description="C2H2-type" evidence="15">
    <location>
        <begin position="857"/>
        <end position="884"/>
    </location>
</feature>
<evidence type="ECO:0000256" key="7">
    <source>
        <dbReference type="ARBA" id="ARBA00022833"/>
    </source>
</evidence>
<dbReference type="InterPro" id="IPR013087">
    <property type="entry name" value="Znf_C2H2_type"/>
</dbReference>
<evidence type="ECO:0000256" key="2">
    <source>
        <dbReference type="ARBA" id="ARBA00004123"/>
    </source>
</evidence>
<feature type="domain" description="C2H2-type" evidence="15">
    <location>
        <begin position="241"/>
        <end position="268"/>
    </location>
</feature>
<dbReference type="PANTHER" id="PTHR47772">
    <property type="entry name" value="ZINC FINGER PROTEIN 200"/>
    <property type="match status" value="1"/>
</dbReference>
<feature type="domain" description="C2H2-type" evidence="15">
    <location>
        <begin position="681"/>
        <end position="708"/>
    </location>
</feature>
<feature type="domain" description="C2H2-type" evidence="15">
    <location>
        <begin position="533"/>
        <end position="561"/>
    </location>
</feature>
<feature type="domain" description="C2H2-type" evidence="15">
    <location>
        <begin position="450"/>
        <end position="474"/>
    </location>
</feature>
<keyword evidence="11" id="KW-0539">Nucleus</keyword>
<feature type="domain" description="C2H2-type" evidence="15">
    <location>
        <begin position="562"/>
        <end position="585"/>
    </location>
</feature>
<dbReference type="FunFam" id="3.30.160.60:FF:000710">
    <property type="entry name" value="Zinc finger protein 768"/>
    <property type="match status" value="1"/>
</dbReference>
<feature type="transmembrane region" description="Helical" evidence="14">
    <location>
        <begin position="12"/>
        <end position="32"/>
    </location>
</feature>
<evidence type="ECO:0000313" key="16">
    <source>
        <dbReference type="Ensembl" id="ENSHHUP00000071963.1"/>
    </source>
</evidence>
<evidence type="ECO:0000256" key="4">
    <source>
        <dbReference type="ARBA" id="ARBA00022723"/>
    </source>
</evidence>
<dbReference type="InterPro" id="IPR050636">
    <property type="entry name" value="C2H2-ZF_domain-containing"/>
</dbReference>
<dbReference type="GeneTree" id="ENSGT01150000286958"/>
<keyword evidence="6 12" id="KW-0863">Zinc-finger</keyword>
<sequence>MRVSTSRCPHSFGHVVLYIYIFLFYFFTSLYFQVLLGKAETDFPTGVLGTAPYQETDRSGPVGPETQTSSDIEMRSVGLENHRFSPKSFHSSSEHVIVIDSVSSGQQVDIDLEWGQVGSASTPQDNGTGNTQGEGVFNRNAPMIHTESMRGNTTQLVSPGFRPSEINTGMRRGTGNAGEANKASWCSLASLQRHSEIPGRGAQQPAHTSLPVGHFRPSTTISSHLSNLTPHIRLCTVEQPYSCPNCHKQFVHESDLRQHAVVHTRKRGFACTLCEKSFVCASQLQMHQNVHTGAKPFICAQCGRRFSHSSNLKRHQNAPLTHLGDVTGTHQDRAERAKSYRCTFCGREYPHLCQLKMHQRVHTGEKPYECALCGKQFSQLCGLKRHQRVHTGEKPFRCAQCGKQFSHSSNLKVHQSVHTGEKRFHCAQCGKNFSFLSNLIRHQKKYDKRYTCEICGKSENKKARMTSHMRKHTGLPFNCDICGEKFQCQKLLTRHKRSNHYTGVIYSCSVCGKTFMQVTSRDTHERGHTGKNYWCSDCGETFKERQERDTHECIVYKGERPFSCSECNKDFERQYHLKKHQLEKHPLMVDQTVEPELESKHFEDQQSPLFESESSEASTRFTCDICGMTIMNKGNINRHMLTHTKKPFSCDICGENFKRKAQFTRHQGKHTRVEEKVEKPYSCSVCGMTFVYSKMRNNHERKHIGEDYCCSDCGKTFKERQERDTHECIIYKGDRPFRCSECNEDFERQYHLKRHQLEKHPLMVEQTVDPEPESKDIEGQQSQFELAESSETEAPTCFTCDICGMIIMNKGNINRHMLIHKKKPFSCDICGENFKRHTCLAKHQGKHKSVEEKMEPYSCSVCGMMFVYPKMRDNHECKHIGEDYWCSECDKTFKERGDRDVHKCIVYKGDRPFRCSECNEDFERQYHLKRHQLEKHPLLVNQPHPGHDTAMVVQGAQPSNDNDLKVPVT</sequence>
<feature type="domain" description="C2H2-type" evidence="15">
    <location>
        <begin position="340"/>
        <end position="367"/>
    </location>
</feature>
<keyword evidence="14" id="KW-1133">Transmembrane helix</keyword>
<feature type="domain" description="C2H2-type" evidence="15">
    <location>
        <begin position="798"/>
        <end position="825"/>
    </location>
</feature>
<feature type="domain" description="C2H2-type" evidence="15">
    <location>
        <begin position="825"/>
        <end position="852"/>
    </location>
</feature>
<feature type="domain" description="C2H2-type" evidence="15">
    <location>
        <begin position="477"/>
        <end position="500"/>
    </location>
</feature>
<evidence type="ECO:0000313" key="17">
    <source>
        <dbReference type="Proteomes" id="UP000314982"/>
    </source>
</evidence>
<comment type="subcellular location">
    <subcellularLocation>
        <location evidence="2">Nucleus</location>
    </subcellularLocation>
</comment>
<evidence type="ECO:0000256" key="11">
    <source>
        <dbReference type="ARBA" id="ARBA00023242"/>
    </source>
</evidence>
<dbReference type="PROSITE" id="PS50157">
    <property type="entry name" value="ZINC_FINGER_C2H2_2"/>
    <property type="match status" value="22"/>
</dbReference>
<keyword evidence="4" id="KW-0479">Metal-binding</keyword>
<evidence type="ECO:0000256" key="10">
    <source>
        <dbReference type="ARBA" id="ARBA00023163"/>
    </source>
</evidence>
<dbReference type="SMART" id="SM00355">
    <property type="entry name" value="ZnF_C2H2"/>
    <property type="match status" value="20"/>
</dbReference>
<reference evidence="17" key="1">
    <citation type="submission" date="2018-06" db="EMBL/GenBank/DDBJ databases">
        <title>Genome assembly of Danube salmon.</title>
        <authorList>
            <person name="Macqueen D.J."/>
            <person name="Gundappa M.K."/>
        </authorList>
    </citation>
    <scope>NUCLEOTIDE SEQUENCE [LARGE SCALE GENOMIC DNA]</scope>
</reference>
<comment type="similarity">
    <text evidence="3">Belongs to the krueppel C2H2-type zinc-finger protein family.</text>
</comment>
<comment type="function">
    <text evidence="1">May be involved in transcriptional regulation.</text>
</comment>
<organism evidence="16 17">
    <name type="scientific">Hucho hucho</name>
    <name type="common">huchen</name>
    <dbReference type="NCBI Taxonomy" id="62062"/>
    <lineage>
        <taxon>Eukaryota</taxon>
        <taxon>Metazoa</taxon>
        <taxon>Chordata</taxon>
        <taxon>Craniata</taxon>
        <taxon>Vertebrata</taxon>
        <taxon>Euteleostomi</taxon>
        <taxon>Actinopterygii</taxon>
        <taxon>Neopterygii</taxon>
        <taxon>Teleostei</taxon>
        <taxon>Protacanthopterygii</taxon>
        <taxon>Salmoniformes</taxon>
        <taxon>Salmonidae</taxon>
        <taxon>Salmoninae</taxon>
        <taxon>Hucho</taxon>
    </lineage>
</organism>
<dbReference type="Proteomes" id="UP000314982">
    <property type="component" value="Unassembled WGS sequence"/>
</dbReference>
<feature type="region of interest" description="Disordered" evidence="13">
    <location>
        <begin position="50"/>
        <end position="70"/>
    </location>
</feature>
<dbReference type="InterPro" id="IPR036236">
    <property type="entry name" value="Znf_C2H2_sf"/>
</dbReference>
<evidence type="ECO:0000256" key="12">
    <source>
        <dbReference type="PROSITE-ProRule" id="PRU00042"/>
    </source>
</evidence>
<keyword evidence="8" id="KW-0805">Transcription regulation</keyword>
<feature type="domain" description="C2H2-type" evidence="15">
    <location>
        <begin position="708"/>
        <end position="736"/>
    </location>
</feature>
<evidence type="ECO:0000256" key="3">
    <source>
        <dbReference type="ARBA" id="ARBA00006991"/>
    </source>
</evidence>
<feature type="domain" description="C2H2-type" evidence="15">
    <location>
        <begin position="368"/>
        <end position="395"/>
    </location>
</feature>
<name>A0A4W5QD17_9TELE</name>
<keyword evidence="10" id="KW-0804">Transcription</keyword>
<feature type="domain" description="C2H2-type" evidence="15">
    <location>
        <begin position="648"/>
        <end position="675"/>
    </location>
</feature>
<dbReference type="GO" id="GO:0003677">
    <property type="term" value="F:DNA binding"/>
    <property type="evidence" value="ECO:0007669"/>
    <property type="project" value="UniProtKB-KW"/>
</dbReference>
<reference evidence="16" key="2">
    <citation type="submission" date="2025-08" db="UniProtKB">
        <authorList>
            <consortium name="Ensembl"/>
        </authorList>
    </citation>
    <scope>IDENTIFICATION</scope>
</reference>
<keyword evidence="14" id="KW-0472">Membrane</keyword>
<dbReference type="FunFam" id="3.30.160.60:FF:000097">
    <property type="entry name" value="Zinc finger protein"/>
    <property type="match status" value="1"/>
</dbReference>
<keyword evidence="14" id="KW-0812">Transmembrane</keyword>
<keyword evidence="17" id="KW-1185">Reference proteome</keyword>
<evidence type="ECO:0000256" key="13">
    <source>
        <dbReference type="SAM" id="MobiDB-lite"/>
    </source>
</evidence>
<evidence type="ECO:0000256" key="9">
    <source>
        <dbReference type="ARBA" id="ARBA00023125"/>
    </source>
</evidence>
<keyword evidence="9" id="KW-0238">DNA-binding</keyword>
<dbReference type="GO" id="GO:0005634">
    <property type="term" value="C:nucleus"/>
    <property type="evidence" value="ECO:0007669"/>
    <property type="project" value="UniProtKB-SubCell"/>
</dbReference>
<reference evidence="16" key="3">
    <citation type="submission" date="2025-09" db="UniProtKB">
        <authorList>
            <consortium name="Ensembl"/>
        </authorList>
    </citation>
    <scope>IDENTIFICATION</scope>
</reference>
<evidence type="ECO:0000256" key="6">
    <source>
        <dbReference type="ARBA" id="ARBA00022771"/>
    </source>
</evidence>
<feature type="domain" description="C2H2-type" evidence="15">
    <location>
        <begin position="737"/>
        <end position="760"/>
    </location>
</feature>
<feature type="domain" description="C2H2-type" evidence="15">
    <location>
        <begin position="297"/>
        <end position="327"/>
    </location>
</feature>
<feature type="domain" description="C2H2-type" evidence="15">
    <location>
        <begin position="506"/>
        <end position="533"/>
    </location>
</feature>
<dbReference type="STRING" id="62062.ENSHHUP00000071963"/>
<evidence type="ECO:0000259" key="15">
    <source>
        <dbReference type="PROSITE" id="PS50157"/>
    </source>
</evidence>